<name>A0ACC1S6P0_9APHY</name>
<gene>
    <name evidence="1" type="ORF">NM688_g7332</name>
</gene>
<proteinExistence type="predicted"/>
<evidence type="ECO:0000313" key="1">
    <source>
        <dbReference type="EMBL" id="KAJ3533080.1"/>
    </source>
</evidence>
<sequence length="892" mass="99899">MVQSPTPRQKAAKACARHHLEEEENQRKDVECILATGPRLSKMRAGDKIREWNAPSRKQTIAQTDADSNREQEHEEVKGPKKPRPTKVQHQTDPRVNAHDHEDSDDSPLASAARKPLTPKAIIKNSGRSRKSEKKAEKKIAKEPDHLNNPDDDLHAEDWPSNNERGDCHGYGSAQSGEDGDHDSCRPSEESDSGNVNKSLEVPKWISKSCKKRPQSSVPLKTYAHNAIDDEELAGLIPDIDDSMRSRRSSTTSMRTASSVGPPPTTTTMSDDEEYHRRLHMTSDGGGSESDASSELPSRIGHLPPGPIASIRRPQAAPKNTDRYHEDNVGCYDAKQKSRRQQDMRATSDQGKTHRQKAAEAERSYFKEALQGSRRNSHRESARAHEDNYRKGGDGYRKDIENNNAEHYGKDRCREDDYRDEGQRPEDRYHDRGKRERYKDYHADYRRREDRRDIYGDEQSYHRASGRKEDMHTTLTSACASGSGFEQLVPSKWAAKELDFPERTRVVWTDRSKINIKDQTPLIQGIIETYIKSCLRDFVLTSGIPTADVRMKRQSTLLIEAADSYNAADIGDRIEEDCEAGPRFAVLLASSQWIYAGDVLKMLEFRKPFECEIFVQLLVAHFFNGPNAIGSSLTANFKSSLEGKPDEKEIPEAMLAVVAATLWYNVVYIKGEPAEGLTIEERGRMVEGQVGQEVEGEDGVGDPMEIWEDLKKVHVARGLASQLALHRRWWRMVKGEKESMSAWIGQVKGAAHQLVKIGVQVSDEDRILVLTNGLGSSYDSFVISLDATPAHELTLEVVVNRLLNEEVRRENRSEQDVKDWARLETAVMLARGSSGSGIAVKAGAQTCWSCGEVGHVKVKCPHRLKDGDAAGKQVAHVALSVRSPGLGRTCHS</sequence>
<accession>A0ACC1S6P0</accession>
<keyword evidence="2" id="KW-1185">Reference proteome</keyword>
<organism evidence="1 2">
    <name type="scientific">Phlebia brevispora</name>
    <dbReference type="NCBI Taxonomy" id="194682"/>
    <lineage>
        <taxon>Eukaryota</taxon>
        <taxon>Fungi</taxon>
        <taxon>Dikarya</taxon>
        <taxon>Basidiomycota</taxon>
        <taxon>Agaricomycotina</taxon>
        <taxon>Agaricomycetes</taxon>
        <taxon>Polyporales</taxon>
        <taxon>Meruliaceae</taxon>
        <taxon>Phlebia</taxon>
    </lineage>
</organism>
<protein>
    <submittedName>
        <fullName evidence="1">Uncharacterized protein</fullName>
    </submittedName>
</protein>
<dbReference type="Proteomes" id="UP001148662">
    <property type="component" value="Unassembled WGS sequence"/>
</dbReference>
<reference evidence="1" key="1">
    <citation type="submission" date="2022-07" db="EMBL/GenBank/DDBJ databases">
        <title>Genome Sequence of Phlebia brevispora.</title>
        <authorList>
            <person name="Buettner E."/>
        </authorList>
    </citation>
    <scope>NUCLEOTIDE SEQUENCE</scope>
    <source>
        <strain evidence="1">MPL23</strain>
    </source>
</reference>
<evidence type="ECO:0000313" key="2">
    <source>
        <dbReference type="Proteomes" id="UP001148662"/>
    </source>
</evidence>
<comment type="caution">
    <text evidence="1">The sequence shown here is derived from an EMBL/GenBank/DDBJ whole genome shotgun (WGS) entry which is preliminary data.</text>
</comment>
<dbReference type="EMBL" id="JANHOG010001689">
    <property type="protein sequence ID" value="KAJ3533080.1"/>
    <property type="molecule type" value="Genomic_DNA"/>
</dbReference>